<accession>A0ABN7EBG5</accession>
<reference evidence="2" key="1">
    <citation type="journal article" date="2020" name="Sci. Rep.">
        <title>Chromosome-scale genome assembly for the duckweed Spirodela intermedia, integrating cytogenetic maps, PacBio and Oxford Nanopore libraries.</title>
        <authorList>
            <person name="Hoang P.T.N."/>
            <person name="Fiebig A."/>
            <person name="Novak P."/>
            <person name="Macas J."/>
            <person name="Cao H.X."/>
            <person name="Stepanenko A."/>
            <person name="Chen G."/>
            <person name="Borisjuk N."/>
            <person name="Scholz U."/>
            <person name="Schubert I."/>
        </authorList>
    </citation>
    <scope>NUCLEOTIDE SEQUENCE [LARGE SCALE GENOMIC DNA]</scope>
</reference>
<comment type="caution">
    <text evidence="1">The sequence shown here is derived from an EMBL/GenBank/DDBJ whole genome shotgun (WGS) entry which is preliminary data.</text>
</comment>
<evidence type="ECO:0008006" key="3">
    <source>
        <dbReference type="Google" id="ProtNLM"/>
    </source>
</evidence>
<name>A0ABN7EBG5_SPIIN</name>
<dbReference type="EMBL" id="CACRZD030000258">
    <property type="protein sequence ID" value="CAA6675240.1"/>
    <property type="molecule type" value="Genomic_DNA"/>
</dbReference>
<proteinExistence type="predicted"/>
<keyword evidence="2" id="KW-1185">Reference proteome</keyword>
<evidence type="ECO:0000313" key="2">
    <source>
        <dbReference type="Proteomes" id="UP001189122"/>
    </source>
</evidence>
<organism evidence="1 2">
    <name type="scientific">Spirodela intermedia</name>
    <name type="common">Intermediate duckweed</name>
    <dbReference type="NCBI Taxonomy" id="51605"/>
    <lineage>
        <taxon>Eukaryota</taxon>
        <taxon>Viridiplantae</taxon>
        <taxon>Streptophyta</taxon>
        <taxon>Embryophyta</taxon>
        <taxon>Tracheophyta</taxon>
        <taxon>Spermatophyta</taxon>
        <taxon>Magnoliopsida</taxon>
        <taxon>Liliopsida</taxon>
        <taxon>Araceae</taxon>
        <taxon>Lemnoideae</taxon>
        <taxon>Spirodela</taxon>
    </lineage>
</organism>
<protein>
    <recommendedName>
        <fullName evidence="3">Reverse transcriptase Ty1/copia-type domain-containing protein</fullName>
    </recommendedName>
</protein>
<sequence length="90" mass="10465">MVISWSSPRAWFVKFNSLHTTFGFVSYTTDPTVLTKKIEDGLNILVIYVDNIFVTRSDEASISTTKAYSTQHYFFETKFTYQDKKFALTQ</sequence>
<gene>
    <name evidence="1" type="ORF">SI7747_UN021582</name>
</gene>
<evidence type="ECO:0000313" key="1">
    <source>
        <dbReference type="EMBL" id="CAA6675240.1"/>
    </source>
</evidence>
<dbReference type="Proteomes" id="UP001189122">
    <property type="component" value="Unassembled WGS sequence"/>
</dbReference>